<dbReference type="RefSeq" id="WP_164273335.1">
    <property type="nucleotide sequence ID" value="NZ_JAAGMQ010000344.1"/>
</dbReference>
<sequence length="198" mass="21286">MDTETGIALAAVVISAAAAFVSIHQAKTAKSSADAAKEQLAAAKEANQLTRQQMDRQTAKEQQEAAETEQSAQREAEKVQIALTNNGGSLAVRITNDSLRTVTDLQLTDVTPEEVGPWRSWKPNPNVGRSLSTTSWSLLHPGTDVTVALWLLDENGAHVPRLPSKAAVKIHFRDSDGQWWAAVTGRTATRIDPPPSTA</sequence>
<keyword evidence="2" id="KW-0472">Membrane</keyword>
<keyword evidence="2" id="KW-0812">Transmembrane</keyword>
<gene>
    <name evidence="3" type="ORF">G3I66_11530</name>
</gene>
<dbReference type="EMBL" id="JAAGMQ010000344">
    <property type="protein sequence ID" value="NEC33807.1"/>
    <property type="molecule type" value="Genomic_DNA"/>
</dbReference>
<proteinExistence type="predicted"/>
<dbReference type="AlphaFoldDB" id="A0A6G3TAR4"/>
<protein>
    <submittedName>
        <fullName evidence="3">Uncharacterized protein</fullName>
    </submittedName>
</protein>
<dbReference type="Proteomes" id="UP000475666">
    <property type="component" value="Unassembled WGS sequence"/>
</dbReference>
<name>A0A6G3TAR4_9ACTN</name>
<evidence type="ECO:0000256" key="1">
    <source>
        <dbReference type="SAM" id="MobiDB-lite"/>
    </source>
</evidence>
<reference evidence="3 4" key="1">
    <citation type="submission" date="2020-01" db="EMBL/GenBank/DDBJ databases">
        <title>Insect and environment-associated Actinomycetes.</title>
        <authorList>
            <person name="Currrie C."/>
            <person name="Chevrette M."/>
            <person name="Carlson C."/>
            <person name="Stubbendieck R."/>
            <person name="Wendt-Pienkowski E."/>
        </authorList>
    </citation>
    <scope>NUCLEOTIDE SEQUENCE [LARGE SCALE GENOMIC DNA]</scope>
    <source>
        <strain evidence="3 4">SID7739</strain>
    </source>
</reference>
<comment type="caution">
    <text evidence="3">The sequence shown here is derived from an EMBL/GenBank/DDBJ whole genome shotgun (WGS) entry which is preliminary data.</text>
</comment>
<keyword evidence="2" id="KW-1133">Transmembrane helix</keyword>
<accession>A0A6G3TAR4</accession>
<evidence type="ECO:0000256" key="2">
    <source>
        <dbReference type="SAM" id="Phobius"/>
    </source>
</evidence>
<organism evidence="3 4">
    <name type="scientific">Streptomyces rubrogriseus</name>
    <dbReference type="NCBI Taxonomy" id="194673"/>
    <lineage>
        <taxon>Bacteria</taxon>
        <taxon>Bacillati</taxon>
        <taxon>Actinomycetota</taxon>
        <taxon>Actinomycetes</taxon>
        <taxon>Kitasatosporales</taxon>
        <taxon>Streptomycetaceae</taxon>
        <taxon>Streptomyces</taxon>
        <taxon>Streptomyces violaceoruber group</taxon>
    </lineage>
</organism>
<evidence type="ECO:0000313" key="4">
    <source>
        <dbReference type="Proteomes" id="UP000475666"/>
    </source>
</evidence>
<feature type="region of interest" description="Disordered" evidence="1">
    <location>
        <begin position="47"/>
        <end position="76"/>
    </location>
</feature>
<feature type="transmembrane region" description="Helical" evidence="2">
    <location>
        <begin position="6"/>
        <end position="23"/>
    </location>
</feature>
<feature type="compositionally biased region" description="Basic and acidic residues" evidence="1">
    <location>
        <begin position="53"/>
        <end position="63"/>
    </location>
</feature>
<evidence type="ECO:0000313" key="3">
    <source>
        <dbReference type="EMBL" id="NEC33807.1"/>
    </source>
</evidence>